<name>A0A8A1ME96_AJECA</name>
<feature type="region of interest" description="Disordered" evidence="1">
    <location>
        <begin position="92"/>
        <end position="133"/>
    </location>
</feature>
<gene>
    <name evidence="2" type="ORF">I7I51_01324</name>
</gene>
<sequence length="133" mass="14938">MFELEQPTSAETEDVQYQRIKQVLSEIRSKSTLQPAIVKELVQIYMLYLLERGSNESAKEYMTLDREINGPQSVQALMKPLVDKDIQVSKVTVNPNGSQAPPSTEPTTQQAQVPYGKQYQQPPERPISSNGSV</sequence>
<evidence type="ECO:0000313" key="3">
    <source>
        <dbReference type="Proteomes" id="UP000663671"/>
    </source>
</evidence>
<proteinExistence type="predicted"/>
<dbReference type="VEuPathDB" id="FungiDB:I7I51_01324"/>
<dbReference type="Proteomes" id="UP000663671">
    <property type="component" value="Chromosome 1"/>
</dbReference>
<dbReference type="EMBL" id="CP069114">
    <property type="protein sequence ID" value="QSS64259.1"/>
    <property type="molecule type" value="Genomic_DNA"/>
</dbReference>
<dbReference type="OrthoDB" id="10265668at2759"/>
<dbReference type="AlphaFoldDB" id="A0A8A1ME96"/>
<reference evidence="2" key="1">
    <citation type="submission" date="2021-01" db="EMBL/GenBank/DDBJ databases">
        <title>Chromosome-level genome assembly of a human fungal pathogen reveals clustering of transcriptionally co-regulated genes.</title>
        <authorList>
            <person name="Voorhies M."/>
            <person name="Cohen S."/>
            <person name="Shea T.P."/>
            <person name="Petrus S."/>
            <person name="Munoz J.F."/>
            <person name="Poplawski S."/>
            <person name="Goldman W.E."/>
            <person name="Michael T."/>
            <person name="Cuomo C.A."/>
            <person name="Sil A."/>
            <person name="Beyhan S."/>
        </authorList>
    </citation>
    <scope>NUCLEOTIDE SEQUENCE</scope>
    <source>
        <strain evidence="2">WU24</strain>
    </source>
</reference>
<feature type="compositionally biased region" description="Polar residues" evidence="1">
    <location>
        <begin position="92"/>
        <end position="112"/>
    </location>
</feature>
<protein>
    <submittedName>
        <fullName evidence="2">Uncharacterized protein</fullName>
    </submittedName>
</protein>
<accession>A0A8A1ME96</accession>
<evidence type="ECO:0000256" key="1">
    <source>
        <dbReference type="SAM" id="MobiDB-lite"/>
    </source>
</evidence>
<organism evidence="2 3">
    <name type="scientific">Ajellomyces capsulatus</name>
    <name type="common">Darling's disease fungus</name>
    <name type="synonym">Histoplasma capsulatum</name>
    <dbReference type="NCBI Taxonomy" id="5037"/>
    <lineage>
        <taxon>Eukaryota</taxon>
        <taxon>Fungi</taxon>
        <taxon>Dikarya</taxon>
        <taxon>Ascomycota</taxon>
        <taxon>Pezizomycotina</taxon>
        <taxon>Eurotiomycetes</taxon>
        <taxon>Eurotiomycetidae</taxon>
        <taxon>Onygenales</taxon>
        <taxon>Ajellomycetaceae</taxon>
        <taxon>Histoplasma</taxon>
    </lineage>
</organism>
<evidence type="ECO:0000313" key="2">
    <source>
        <dbReference type="EMBL" id="QSS64259.1"/>
    </source>
</evidence>